<dbReference type="PANTHER" id="PTHR43790">
    <property type="entry name" value="CARBOHYDRATE TRANSPORT ATP-BINDING PROTEIN MG119-RELATED"/>
    <property type="match status" value="1"/>
</dbReference>
<dbReference type="PANTHER" id="PTHR43790:SF4">
    <property type="entry name" value="GUANOSINE IMPORT ATP-BINDING PROTEIN NUPO"/>
    <property type="match status" value="1"/>
</dbReference>
<dbReference type="AlphaFoldDB" id="A0A840PJF6"/>
<dbReference type="CDD" id="cd03216">
    <property type="entry name" value="ABC_Carb_Monos_I"/>
    <property type="match status" value="1"/>
</dbReference>
<comment type="caution">
    <text evidence="4">The sequence shown here is derived from an EMBL/GenBank/DDBJ whole genome shotgun (WGS) entry which is preliminary data.</text>
</comment>
<keyword evidence="4" id="KW-0813">Transport</keyword>
<dbReference type="InterPro" id="IPR003439">
    <property type="entry name" value="ABC_transporter-like_ATP-bd"/>
</dbReference>
<keyword evidence="5" id="KW-1185">Reference proteome</keyword>
<dbReference type="GO" id="GO:0005524">
    <property type="term" value="F:ATP binding"/>
    <property type="evidence" value="ECO:0007669"/>
    <property type="project" value="UniProtKB-KW"/>
</dbReference>
<accession>A0A840PJF6</accession>
<evidence type="ECO:0000256" key="2">
    <source>
        <dbReference type="ARBA" id="ARBA00022840"/>
    </source>
</evidence>
<dbReference type="InterPro" id="IPR027417">
    <property type="entry name" value="P-loop_NTPase"/>
</dbReference>
<keyword evidence="2 4" id="KW-0067">ATP-binding</keyword>
<evidence type="ECO:0000256" key="1">
    <source>
        <dbReference type="ARBA" id="ARBA00022741"/>
    </source>
</evidence>
<evidence type="ECO:0000313" key="4">
    <source>
        <dbReference type="EMBL" id="MBB5139026.1"/>
    </source>
</evidence>
<dbReference type="EMBL" id="JACHGN010000027">
    <property type="protein sequence ID" value="MBB5139026.1"/>
    <property type="molecule type" value="Genomic_DNA"/>
</dbReference>
<dbReference type="RefSeq" id="WP_185055883.1">
    <property type="nucleotide sequence ID" value="NZ_BAABIX010000016.1"/>
</dbReference>
<feature type="domain" description="ABC transporter" evidence="3">
    <location>
        <begin position="5"/>
        <end position="226"/>
    </location>
</feature>
<dbReference type="GO" id="GO:0016887">
    <property type="term" value="F:ATP hydrolysis activity"/>
    <property type="evidence" value="ECO:0007669"/>
    <property type="project" value="InterPro"/>
</dbReference>
<dbReference type="PROSITE" id="PS50893">
    <property type="entry name" value="ABC_TRANSPORTER_2"/>
    <property type="match status" value="2"/>
</dbReference>
<dbReference type="InterPro" id="IPR050107">
    <property type="entry name" value="ABC_carbohydrate_import_ATPase"/>
</dbReference>
<dbReference type="Pfam" id="PF00005">
    <property type="entry name" value="ABC_tran"/>
    <property type="match status" value="2"/>
</dbReference>
<protein>
    <submittedName>
        <fullName evidence="4">Simple sugar transport system ATP-binding protein</fullName>
    </submittedName>
</protein>
<proteinExistence type="predicted"/>
<keyword evidence="1" id="KW-0547">Nucleotide-binding</keyword>
<feature type="domain" description="ABC transporter" evidence="3">
    <location>
        <begin position="236"/>
        <end position="480"/>
    </location>
</feature>
<sequence>MADALLCRDVRKSFGPVRALNGTTLRVERGTIHGLVGENGAGKSTLMKVVMGEIEPDSGRIEAAVRPGMIRQQLSTIPEFSVLDNIIFGNEPVRRGLITRRAAAAQVGELMEQIRLPLPLRAEAALLPPALQQRMEILRVLYHRAELILMDEPTALLTPYEVDALFDLLRRLVAQDHTVVFITHKLREVEALCDAVTVIRHGRTTHHWPDRSFSVTDIAAAMVGEGAADAGPVHPARGEITASDVLLSVEVAGRQVTVRAGEVTGIAGVAGNGQDALVEHVCGLAAHPGFGSVALGGRPIDHWPTKRRRAAGLRLIPADARQWASAAEAGIVDNVITSEVAPAFTGRFGRLRKRAMARHAAEVVAAGQVVASGIEQKAGELSGGNLQRLVAARELTPGGTAVIAHEPTRGVDFRAARAIRHRLRAFADQGGATLLVSSDLDELFEISDRIVVLYRGTVAGQVARGDFSRARLGALMGGLAGEEAAS</sequence>
<dbReference type="SMART" id="SM00382">
    <property type="entry name" value="AAA"/>
    <property type="match status" value="1"/>
</dbReference>
<keyword evidence="4" id="KW-0762">Sugar transport</keyword>
<evidence type="ECO:0000259" key="3">
    <source>
        <dbReference type="PROSITE" id="PS50893"/>
    </source>
</evidence>
<dbReference type="Gene3D" id="3.40.50.300">
    <property type="entry name" value="P-loop containing nucleotide triphosphate hydrolases"/>
    <property type="match status" value="2"/>
</dbReference>
<dbReference type="InterPro" id="IPR003593">
    <property type="entry name" value="AAA+_ATPase"/>
</dbReference>
<reference evidence="4 5" key="1">
    <citation type="submission" date="2020-08" db="EMBL/GenBank/DDBJ databases">
        <title>Genomic Encyclopedia of Type Strains, Phase IV (KMG-IV): sequencing the most valuable type-strain genomes for metagenomic binning, comparative biology and taxonomic classification.</title>
        <authorList>
            <person name="Goeker M."/>
        </authorList>
    </citation>
    <scope>NUCLEOTIDE SEQUENCE [LARGE SCALE GENOMIC DNA]</scope>
    <source>
        <strain evidence="4 5">DSM 45615</strain>
    </source>
</reference>
<name>A0A840PJF6_9ACTN</name>
<dbReference type="Proteomes" id="UP000578449">
    <property type="component" value="Unassembled WGS sequence"/>
</dbReference>
<organism evidence="4 5">
    <name type="scientific">Thermocatellispora tengchongensis</name>
    <dbReference type="NCBI Taxonomy" id="1073253"/>
    <lineage>
        <taxon>Bacteria</taxon>
        <taxon>Bacillati</taxon>
        <taxon>Actinomycetota</taxon>
        <taxon>Actinomycetes</taxon>
        <taxon>Streptosporangiales</taxon>
        <taxon>Streptosporangiaceae</taxon>
        <taxon>Thermocatellispora</taxon>
    </lineage>
</organism>
<evidence type="ECO:0000313" key="5">
    <source>
        <dbReference type="Proteomes" id="UP000578449"/>
    </source>
</evidence>
<dbReference type="SUPFAM" id="SSF52540">
    <property type="entry name" value="P-loop containing nucleoside triphosphate hydrolases"/>
    <property type="match status" value="2"/>
</dbReference>
<gene>
    <name evidence="4" type="ORF">HNP84_008789</name>
</gene>